<dbReference type="GO" id="GO:0005886">
    <property type="term" value="C:plasma membrane"/>
    <property type="evidence" value="ECO:0007669"/>
    <property type="project" value="UniProtKB-SubCell"/>
</dbReference>
<evidence type="ECO:0000256" key="10">
    <source>
        <dbReference type="ARBA" id="ARBA00022676"/>
    </source>
</evidence>
<protein>
    <recommendedName>
        <fullName evidence="6 22">Penicillin-binding protein 1B</fullName>
        <shortName evidence="23">PBP-1b</shortName>
        <shortName evidence="23">PBP1b</shortName>
    </recommendedName>
    <alternativeName>
        <fullName evidence="19 23">Murein polymerase</fullName>
    </alternativeName>
</protein>
<evidence type="ECO:0000256" key="20">
    <source>
        <dbReference type="ARBA" id="ARBA00034000"/>
    </source>
</evidence>
<keyword evidence="14 23" id="KW-0573">Peptidoglycan synthesis</keyword>
<evidence type="ECO:0000256" key="16">
    <source>
        <dbReference type="ARBA" id="ARBA00023251"/>
    </source>
</evidence>
<evidence type="ECO:0000256" key="3">
    <source>
        <dbReference type="ARBA" id="ARBA00004752"/>
    </source>
</evidence>
<dbReference type="InterPro" id="IPR036950">
    <property type="entry name" value="PBP_transglycosylase"/>
</dbReference>
<dbReference type="InterPro" id="IPR023346">
    <property type="entry name" value="Lysozyme-like_dom_sf"/>
</dbReference>
<dbReference type="EMBL" id="JAMQGP010000001">
    <property type="protein sequence ID" value="MCM2678767.1"/>
    <property type="molecule type" value="Genomic_DNA"/>
</dbReference>
<evidence type="ECO:0000256" key="6">
    <source>
        <dbReference type="ARBA" id="ARBA00018637"/>
    </source>
</evidence>
<evidence type="ECO:0000256" key="18">
    <source>
        <dbReference type="ARBA" id="ARBA00023316"/>
    </source>
</evidence>
<keyword evidence="12" id="KW-0378">Hydrolase</keyword>
<feature type="domain" description="Glycosyl transferase family 51" evidence="28">
    <location>
        <begin position="151"/>
        <end position="325"/>
    </location>
</feature>
<keyword evidence="26" id="KW-1133">Transmembrane helix</keyword>
<dbReference type="GO" id="GO:0009002">
    <property type="term" value="F:serine-type D-Ala-D-Ala carboxypeptidase activity"/>
    <property type="evidence" value="ECO:0007669"/>
    <property type="project" value="UniProtKB-EC"/>
</dbReference>
<sequence length="761" mass="85664">MKVLQAITGGQSWWRIVLKFGVALGALLVGYLIYLDSKMLSVFSHLQQSQAIEIHSRALEIKPGVRLTRSDLTLELDDLNYQRVSRPSRTNQYSASSSKVEVMLNNAVQTTPVQRHHVMVHFDQDRVASIDDLDAGESLEQFTLPARVLDKIWAGEREDRIHVPLEQVPQQLIDLLLLVEDRDFYNHWGVNPIAIGRALIANISAGKTVQGGSTLTQQLTKNLLLTRERSITRKINEAFLSLLLEWRYDKDRILEAYINEVYLGQSGATAVHGFATASQFYFGKPLNLLALDEQIILVAMVKGPSLYNPWRRPDNVVQRRDLILRVLLERQDITSDTYLAMVERPIKVVKKGKLQTNARPSLTSAVGLELSARASRSDRGQIQAIQTTIDPLSQKAMEEAIIQTIPQLEQRQDVSNLQVAMIAVDVDSAAIKAMVSDRNPQFPGFNRIRQANRPIGSLLKPFILMSALKRQDKTTLGTMLNDRPVSMRDDQGNRWQPQNFDKKYRGSVAAIDALKLSLNVPFVNLGMSVGLPDVKADLESFTGHRYRSFYPSDLLGSISMTPWQVAQLYNTLADQGVFQPLYLLESIETDSGYMPLSAPKRSQRIDPSLAYLLTYAMQQVVQDGTARKLGALYPNVVMAGKTGSTNDYRDAWYIGIDGREVVVVWIGRDDNRPIHMTGSAAAMSIYSHYLQQRGPLSQTLTPPVDVEIRPFDEKGNILTEKCPYIRQLPVDKQKNDARIECAKNPSISEQEVKPWWKKIFG</sequence>
<dbReference type="GO" id="GO:0009274">
    <property type="term" value="C:peptidoglycan-based cell wall"/>
    <property type="evidence" value="ECO:0007669"/>
    <property type="project" value="UniProtKB-UniRule"/>
</dbReference>
<keyword evidence="8" id="KW-0121">Carboxypeptidase</keyword>
<evidence type="ECO:0000256" key="25">
    <source>
        <dbReference type="SAM" id="MobiDB-lite"/>
    </source>
</evidence>
<evidence type="ECO:0000256" key="7">
    <source>
        <dbReference type="ARBA" id="ARBA00022475"/>
    </source>
</evidence>
<evidence type="ECO:0000259" key="27">
    <source>
        <dbReference type="Pfam" id="PF00905"/>
    </source>
</evidence>
<comment type="function">
    <text evidence="1 23">Cell wall formation. Synthesis of cross-linked peptidoglycan from the lipid intermediates. The enzyme has a penicillin-insensitive transglycosylase N-terminal domain (formation of linear glycan strands) and a penicillin-sensitive transpeptidase C-terminal domain (cross-linking of the peptide subunits).</text>
</comment>
<gene>
    <name evidence="30" type="primary">mrcB</name>
    <name evidence="30" type="ORF">NAF29_03645</name>
</gene>
<dbReference type="PANTHER" id="PTHR32282">
    <property type="entry name" value="BINDING PROTEIN TRANSPEPTIDASE, PUTATIVE-RELATED"/>
    <property type="match status" value="1"/>
</dbReference>
<evidence type="ECO:0000256" key="2">
    <source>
        <dbReference type="ARBA" id="ARBA00004236"/>
    </source>
</evidence>
<keyword evidence="15 26" id="KW-0472">Membrane</keyword>
<keyword evidence="31" id="KW-1185">Reference proteome</keyword>
<feature type="active site" description="Acyl-ester intermediate; for transpeptidase activity" evidence="24">
    <location>
        <position position="457"/>
    </location>
</feature>
<evidence type="ECO:0000256" key="24">
    <source>
        <dbReference type="PIRSR" id="PIRSR002799-1"/>
    </source>
</evidence>
<keyword evidence="13 23" id="KW-0133">Cell shape</keyword>
<dbReference type="Pfam" id="PF00905">
    <property type="entry name" value="Transpeptidase"/>
    <property type="match status" value="1"/>
</dbReference>
<dbReference type="NCBIfam" id="TIGR02071">
    <property type="entry name" value="PBP_1b"/>
    <property type="match status" value="1"/>
</dbReference>
<comment type="similarity">
    <text evidence="5 23">In the N-terminal section; belongs to the glycosyltransferase 51 family.</text>
</comment>
<comment type="catalytic activity">
    <reaction evidence="21">
        <text>[GlcNAc-(1-&gt;4)-Mur2Ac(oyl-L-Ala-gamma-D-Glu-L-Lys-D-Ala-D-Ala)](n)-di-trans,octa-cis-undecaprenyl diphosphate + beta-D-GlcNAc-(1-&gt;4)-Mur2Ac(oyl-L-Ala-gamma-D-Glu-L-Lys-D-Ala-D-Ala)-di-trans,octa-cis-undecaprenyl diphosphate = [GlcNAc-(1-&gt;4)-Mur2Ac(oyl-L-Ala-gamma-D-Glu-L-Lys-D-Ala-D-Ala)](n+1)-di-trans,octa-cis-undecaprenyl diphosphate + di-trans,octa-cis-undecaprenyl diphosphate + H(+)</text>
        <dbReference type="Rhea" id="RHEA:23708"/>
        <dbReference type="Rhea" id="RHEA-COMP:9602"/>
        <dbReference type="Rhea" id="RHEA-COMP:9603"/>
        <dbReference type="ChEBI" id="CHEBI:15378"/>
        <dbReference type="ChEBI" id="CHEBI:58405"/>
        <dbReference type="ChEBI" id="CHEBI:60033"/>
        <dbReference type="ChEBI" id="CHEBI:78435"/>
        <dbReference type="EC" id="2.4.99.28"/>
    </reaction>
</comment>
<dbReference type="GO" id="GO:0009252">
    <property type="term" value="P:peptidoglycan biosynthetic process"/>
    <property type="evidence" value="ECO:0007669"/>
    <property type="project" value="UniProtKB-UniRule"/>
</dbReference>
<dbReference type="Pfam" id="PF00912">
    <property type="entry name" value="Transgly"/>
    <property type="match status" value="1"/>
</dbReference>
<dbReference type="Pfam" id="PF14814">
    <property type="entry name" value="UB2H"/>
    <property type="match status" value="1"/>
</dbReference>
<comment type="subcellular location">
    <subcellularLocation>
        <location evidence="2">Cell membrane</location>
    </subcellularLocation>
</comment>
<evidence type="ECO:0000256" key="17">
    <source>
        <dbReference type="ARBA" id="ARBA00023268"/>
    </source>
</evidence>
<keyword evidence="17" id="KW-0511">Multifunctional enzyme</keyword>
<dbReference type="GO" id="GO:0006508">
    <property type="term" value="P:proteolysis"/>
    <property type="evidence" value="ECO:0007669"/>
    <property type="project" value="UniProtKB-KW"/>
</dbReference>
<dbReference type="InterPro" id="IPR001264">
    <property type="entry name" value="Glyco_trans_51"/>
</dbReference>
<evidence type="ECO:0000259" key="29">
    <source>
        <dbReference type="Pfam" id="PF14814"/>
    </source>
</evidence>
<keyword evidence="9" id="KW-0645">Protease</keyword>
<dbReference type="GO" id="GO:0030288">
    <property type="term" value="C:outer membrane-bounded periplasmic space"/>
    <property type="evidence" value="ECO:0007669"/>
    <property type="project" value="TreeGrafter"/>
</dbReference>
<keyword evidence="11 23" id="KW-0808">Transferase</keyword>
<dbReference type="InterPro" id="IPR028166">
    <property type="entry name" value="UB2H"/>
</dbReference>
<dbReference type="Gene3D" id="1.10.3810.10">
    <property type="entry name" value="Biosynthetic peptidoglycan transglycosylase-like"/>
    <property type="match status" value="1"/>
</dbReference>
<feature type="region of interest" description="Disordered" evidence="25">
    <location>
        <begin position="480"/>
        <end position="499"/>
    </location>
</feature>
<dbReference type="SUPFAM" id="SSF56601">
    <property type="entry name" value="beta-lactamase/transpeptidase-like"/>
    <property type="match status" value="1"/>
</dbReference>
<dbReference type="Gene3D" id="3.40.710.10">
    <property type="entry name" value="DD-peptidase/beta-lactamase superfamily"/>
    <property type="match status" value="1"/>
</dbReference>
<dbReference type="InterPro" id="IPR001460">
    <property type="entry name" value="PCN-bd_Tpept"/>
</dbReference>
<organism evidence="30 31">
    <name type="scientific">Echinimonas agarilytica</name>
    <dbReference type="NCBI Taxonomy" id="1215918"/>
    <lineage>
        <taxon>Bacteria</taxon>
        <taxon>Pseudomonadati</taxon>
        <taxon>Pseudomonadota</taxon>
        <taxon>Gammaproteobacteria</taxon>
        <taxon>Alteromonadales</taxon>
        <taxon>Echinimonadaceae</taxon>
        <taxon>Echinimonas</taxon>
    </lineage>
</organism>
<feature type="domain" description="Bifunctional transglycosylase second" evidence="29">
    <location>
        <begin position="62"/>
        <end position="144"/>
    </location>
</feature>
<comment type="caution">
    <text evidence="30">The sequence shown here is derived from an EMBL/GenBank/DDBJ whole genome shotgun (WGS) entry which is preliminary data.</text>
</comment>
<keyword evidence="18 23" id="KW-0961">Cell wall biogenesis/degradation</keyword>
<dbReference type="GO" id="GO:0008658">
    <property type="term" value="F:penicillin binding"/>
    <property type="evidence" value="ECO:0007669"/>
    <property type="project" value="UniProtKB-UniRule"/>
</dbReference>
<evidence type="ECO:0000256" key="23">
    <source>
        <dbReference type="PIRNR" id="PIRNR002799"/>
    </source>
</evidence>
<reference evidence="30 31" key="1">
    <citation type="journal article" date="2013" name="Antonie Van Leeuwenhoek">
        <title>Echinimonas agarilytica gen. nov., sp. nov., a new gammaproteobacterium isolated from the sea urchin Strongylocentrotus intermedius.</title>
        <authorList>
            <person name="Nedashkovskaya O.I."/>
            <person name="Stenkova A.M."/>
            <person name="Zhukova N.V."/>
            <person name="Van Trappen S."/>
            <person name="Lee J.S."/>
            <person name="Kim S.B."/>
        </authorList>
    </citation>
    <scope>NUCLEOTIDE SEQUENCE [LARGE SCALE GENOMIC DNA]</scope>
    <source>
        <strain evidence="30 31">KMM 6351</strain>
    </source>
</reference>
<dbReference type="InterPro" id="IPR011813">
    <property type="entry name" value="PBP_1b"/>
</dbReference>
<dbReference type="InterPro" id="IPR012338">
    <property type="entry name" value="Beta-lactam/transpept-like"/>
</dbReference>
<feature type="transmembrane region" description="Helical" evidence="26">
    <location>
        <begin position="12"/>
        <end position="34"/>
    </location>
</feature>
<evidence type="ECO:0000256" key="5">
    <source>
        <dbReference type="ARBA" id="ARBA00007739"/>
    </source>
</evidence>
<evidence type="ECO:0000256" key="15">
    <source>
        <dbReference type="ARBA" id="ARBA00023136"/>
    </source>
</evidence>
<dbReference type="AlphaFoldDB" id="A0AA41W588"/>
<dbReference type="GO" id="GO:0071555">
    <property type="term" value="P:cell wall organization"/>
    <property type="evidence" value="ECO:0007669"/>
    <property type="project" value="UniProtKB-UniRule"/>
</dbReference>
<keyword evidence="16" id="KW-0046">Antibiotic resistance</keyword>
<dbReference type="PANTHER" id="PTHR32282:SF11">
    <property type="entry name" value="PENICILLIN-BINDING PROTEIN 1B"/>
    <property type="match status" value="1"/>
</dbReference>
<evidence type="ECO:0000256" key="9">
    <source>
        <dbReference type="ARBA" id="ARBA00022670"/>
    </source>
</evidence>
<keyword evidence="26" id="KW-0812">Transmembrane</keyword>
<keyword evidence="7" id="KW-1003">Cell membrane</keyword>
<evidence type="ECO:0000256" key="14">
    <source>
        <dbReference type="ARBA" id="ARBA00022984"/>
    </source>
</evidence>
<evidence type="ECO:0000256" key="26">
    <source>
        <dbReference type="SAM" id="Phobius"/>
    </source>
</evidence>
<feature type="domain" description="Penicillin-binding protein transpeptidase" evidence="27">
    <location>
        <begin position="421"/>
        <end position="657"/>
    </location>
</feature>
<keyword evidence="10 23" id="KW-0328">Glycosyltransferase</keyword>
<comment type="catalytic activity">
    <reaction evidence="20">
        <text>Preferential cleavage: (Ac)2-L-Lys-D-Ala-|-D-Ala. Also transpeptidation of peptidyl-alanyl moieties that are N-acyl substituents of D-alanine.</text>
        <dbReference type="EC" id="3.4.16.4"/>
    </reaction>
</comment>
<evidence type="ECO:0000256" key="8">
    <source>
        <dbReference type="ARBA" id="ARBA00022645"/>
    </source>
</evidence>
<evidence type="ECO:0000256" key="12">
    <source>
        <dbReference type="ARBA" id="ARBA00022801"/>
    </source>
</evidence>
<dbReference type="Proteomes" id="UP001165393">
    <property type="component" value="Unassembled WGS sequence"/>
</dbReference>
<evidence type="ECO:0000256" key="4">
    <source>
        <dbReference type="ARBA" id="ARBA00007090"/>
    </source>
</evidence>
<evidence type="ECO:0000313" key="31">
    <source>
        <dbReference type="Proteomes" id="UP001165393"/>
    </source>
</evidence>
<dbReference type="GO" id="GO:0008955">
    <property type="term" value="F:peptidoglycan glycosyltransferase activity"/>
    <property type="evidence" value="ECO:0007669"/>
    <property type="project" value="UniProtKB-UniRule"/>
</dbReference>
<dbReference type="SUPFAM" id="SSF53955">
    <property type="entry name" value="Lysozyme-like"/>
    <property type="match status" value="1"/>
</dbReference>
<dbReference type="InterPro" id="IPR050396">
    <property type="entry name" value="Glycosyltr_51/Transpeptidase"/>
</dbReference>
<dbReference type="PIRSF" id="PIRSF002799">
    <property type="entry name" value="PBP_1b"/>
    <property type="match status" value="1"/>
</dbReference>
<dbReference type="Gene3D" id="3.30.2060.10">
    <property type="entry name" value="Penicillin-binding protein 1b domain"/>
    <property type="match status" value="1"/>
</dbReference>
<evidence type="ECO:0000256" key="13">
    <source>
        <dbReference type="ARBA" id="ARBA00022960"/>
    </source>
</evidence>
<evidence type="ECO:0000259" key="28">
    <source>
        <dbReference type="Pfam" id="PF00912"/>
    </source>
</evidence>
<evidence type="ECO:0000256" key="21">
    <source>
        <dbReference type="ARBA" id="ARBA00049902"/>
    </source>
</evidence>
<name>A0AA41W588_9GAMM</name>
<comment type="pathway">
    <text evidence="3 23">Cell wall biogenesis; peptidoglycan biosynthesis.</text>
</comment>
<evidence type="ECO:0000313" key="30">
    <source>
        <dbReference type="EMBL" id="MCM2678767.1"/>
    </source>
</evidence>
<evidence type="ECO:0000256" key="11">
    <source>
        <dbReference type="ARBA" id="ARBA00022679"/>
    </source>
</evidence>
<dbReference type="GO" id="GO:0046677">
    <property type="term" value="P:response to antibiotic"/>
    <property type="evidence" value="ECO:0007669"/>
    <property type="project" value="UniProtKB-UniRule"/>
</dbReference>
<dbReference type="GO" id="GO:0008360">
    <property type="term" value="P:regulation of cell shape"/>
    <property type="evidence" value="ECO:0007669"/>
    <property type="project" value="UniProtKB-UniRule"/>
</dbReference>
<dbReference type="RefSeq" id="WP_251260123.1">
    <property type="nucleotide sequence ID" value="NZ_JAMQGP010000001.1"/>
</dbReference>
<proteinExistence type="inferred from homology"/>
<evidence type="ECO:0000256" key="1">
    <source>
        <dbReference type="ARBA" id="ARBA00002624"/>
    </source>
</evidence>
<feature type="active site" description="Proton donor; for transglycosylase activity" evidence="24">
    <location>
        <position position="180"/>
    </location>
</feature>
<comment type="similarity">
    <text evidence="4 23">In the C-terminal section; belongs to the transpeptidase family.</text>
</comment>
<evidence type="ECO:0000256" key="19">
    <source>
        <dbReference type="ARBA" id="ARBA00032454"/>
    </source>
</evidence>
<evidence type="ECO:0000256" key="22">
    <source>
        <dbReference type="NCBIfam" id="TIGR02071"/>
    </source>
</evidence>
<accession>A0AA41W588</accession>